<dbReference type="eggNOG" id="ENOG502SN2Z">
    <property type="taxonomic scope" value="Eukaryota"/>
</dbReference>
<dbReference type="HOGENOM" id="CLU_042538_2_2_1"/>
<evidence type="ECO:0000256" key="3">
    <source>
        <dbReference type="ARBA" id="ARBA00022723"/>
    </source>
</evidence>
<evidence type="ECO:0000313" key="7">
    <source>
        <dbReference type="EMBL" id="EPQ53399.1"/>
    </source>
</evidence>
<name>S7RL54_GLOTA</name>
<comment type="cofactor">
    <cofactor evidence="1 6">
        <name>Mg(2+)</name>
        <dbReference type="ChEBI" id="CHEBI:18420"/>
    </cofactor>
</comment>
<evidence type="ECO:0000256" key="2">
    <source>
        <dbReference type="ARBA" id="ARBA00006333"/>
    </source>
</evidence>
<dbReference type="PANTHER" id="PTHR35201">
    <property type="entry name" value="TERPENE SYNTHASE"/>
    <property type="match status" value="1"/>
</dbReference>
<organism evidence="7 8">
    <name type="scientific">Gloeophyllum trabeum (strain ATCC 11539 / FP-39264 / Madison 617)</name>
    <name type="common">Brown rot fungus</name>
    <dbReference type="NCBI Taxonomy" id="670483"/>
    <lineage>
        <taxon>Eukaryota</taxon>
        <taxon>Fungi</taxon>
        <taxon>Dikarya</taxon>
        <taxon>Basidiomycota</taxon>
        <taxon>Agaricomycotina</taxon>
        <taxon>Agaricomycetes</taxon>
        <taxon>Gloeophyllales</taxon>
        <taxon>Gloeophyllaceae</taxon>
        <taxon>Gloeophyllum</taxon>
    </lineage>
</organism>
<dbReference type="GO" id="GO:0046872">
    <property type="term" value="F:metal ion binding"/>
    <property type="evidence" value="ECO:0007669"/>
    <property type="project" value="UniProtKB-KW"/>
</dbReference>
<keyword evidence="4 6" id="KW-0460">Magnesium</keyword>
<sequence>MPPMANSFQLPDLRLFCQPYFELRVNPRCRNATSLSERWIIDNGLMHRNQRAALRGAKAGLLAATCYPTCDLGQLRFITDFMTLLMFSKKSMHLSAQLWQRLLYFRNPYWHARFQGHLHGFHAAHNQMIRDKEHGAVPDLESYIELRRYSSGLEMAFDLIEYAEGLKLPEYVFDDPVIQELRQNAIDIVSWSTDIFSYSADQARGDKHNLVSILMEERHLTLQGAVIYAGNLVRDYIETFVENERLLPSWGDASIDDDVRTYVRGLRDWIVGSIHWAFETDRYFGHARDEVRTFGWVFLASSSKSKN</sequence>
<accession>S7RL54</accession>
<evidence type="ECO:0000256" key="1">
    <source>
        <dbReference type="ARBA" id="ARBA00001946"/>
    </source>
</evidence>
<evidence type="ECO:0000256" key="5">
    <source>
        <dbReference type="ARBA" id="ARBA00023239"/>
    </source>
</evidence>
<evidence type="ECO:0000313" key="8">
    <source>
        <dbReference type="Proteomes" id="UP000030669"/>
    </source>
</evidence>
<dbReference type="GeneID" id="19298824"/>
<keyword evidence="8" id="KW-1185">Reference proteome</keyword>
<dbReference type="EC" id="4.2.3.-" evidence="6"/>
<evidence type="ECO:0000256" key="6">
    <source>
        <dbReference type="RuleBase" id="RU366034"/>
    </source>
</evidence>
<dbReference type="OrthoDB" id="2861623at2759"/>
<keyword evidence="5 6" id="KW-0456">Lyase</keyword>
<dbReference type="InterPro" id="IPR034686">
    <property type="entry name" value="Terpene_cyclase-like_2"/>
</dbReference>
<reference evidence="7 8" key="1">
    <citation type="journal article" date="2012" name="Science">
        <title>The Paleozoic origin of enzymatic lignin decomposition reconstructed from 31 fungal genomes.</title>
        <authorList>
            <person name="Floudas D."/>
            <person name="Binder M."/>
            <person name="Riley R."/>
            <person name="Barry K."/>
            <person name="Blanchette R.A."/>
            <person name="Henrissat B."/>
            <person name="Martinez A.T."/>
            <person name="Otillar R."/>
            <person name="Spatafora J.W."/>
            <person name="Yadav J.S."/>
            <person name="Aerts A."/>
            <person name="Benoit I."/>
            <person name="Boyd A."/>
            <person name="Carlson A."/>
            <person name="Copeland A."/>
            <person name="Coutinho P.M."/>
            <person name="de Vries R.P."/>
            <person name="Ferreira P."/>
            <person name="Findley K."/>
            <person name="Foster B."/>
            <person name="Gaskell J."/>
            <person name="Glotzer D."/>
            <person name="Gorecki P."/>
            <person name="Heitman J."/>
            <person name="Hesse C."/>
            <person name="Hori C."/>
            <person name="Igarashi K."/>
            <person name="Jurgens J.A."/>
            <person name="Kallen N."/>
            <person name="Kersten P."/>
            <person name="Kohler A."/>
            <person name="Kuees U."/>
            <person name="Kumar T.K.A."/>
            <person name="Kuo A."/>
            <person name="LaButti K."/>
            <person name="Larrondo L.F."/>
            <person name="Lindquist E."/>
            <person name="Ling A."/>
            <person name="Lombard V."/>
            <person name="Lucas S."/>
            <person name="Lundell T."/>
            <person name="Martin R."/>
            <person name="McLaughlin D.J."/>
            <person name="Morgenstern I."/>
            <person name="Morin E."/>
            <person name="Murat C."/>
            <person name="Nagy L.G."/>
            <person name="Nolan M."/>
            <person name="Ohm R.A."/>
            <person name="Patyshakuliyeva A."/>
            <person name="Rokas A."/>
            <person name="Ruiz-Duenas F.J."/>
            <person name="Sabat G."/>
            <person name="Salamov A."/>
            <person name="Samejima M."/>
            <person name="Schmutz J."/>
            <person name="Slot J.C."/>
            <person name="St John F."/>
            <person name="Stenlid J."/>
            <person name="Sun H."/>
            <person name="Sun S."/>
            <person name="Syed K."/>
            <person name="Tsang A."/>
            <person name="Wiebenga A."/>
            <person name="Young D."/>
            <person name="Pisabarro A."/>
            <person name="Eastwood D.C."/>
            <person name="Martin F."/>
            <person name="Cullen D."/>
            <person name="Grigoriev I.V."/>
            <person name="Hibbett D.S."/>
        </authorList>
    </citation>
    <scope>NUCLEOTIDE SEQUENCE [LARGE SCALE GENOMIC DNA]</scope>
    <source>
        <strain evidence="7 8">ATCC 11539</strain>
    </source>
</reference>
<dbReference type="Pfam" id="PF19086">
    <property type="entry name" value="Terpene_syn_C_2"/>
    <property type="match status" value="1"/>
</dbReference>
<dbReference type="GO" id="GO:0008299">
    <property type="term" value="P:isoprenoid biosynthetic process"/>
    <property type="evidence" value="ECO:0007669"/>
    <property type="project" value="UniProtKB-ARBA"/>
</dbReference>
<gene>
    <name evidence="7" type="ORF">GLOTRDRAFT_107193</name>
</gene>
<dbReference type="PANTHER" id="PTHR35201:SF4">
    <property type="entry name" value="BETA-PINACENE SYNTHASE-RELATED"/>
    <property type="match status" value="1"/>
</dbReference>
<dbReference type="AlphaFoldDB" id="S7RL54"/>
<dbReference type="SUPFAM" id="SSF48576">
    <property type="entry name" value="Terpenoid synthases"/>
    <property type="match status" value="1"/>
</dbReference>
<protein>
    <recommendedName>
        <fullName evidence="6">Terpene synthase</fullName>
        <ecNumber evidence="6">4.2.3.-</ecNumber>
    </recommendedName>
</protein>
<dbReference type="EMBL" id="KB469306">
    <property type="protein sequence ID" value="EPQ53399.1"/>
    <property type="molecule type" value="Genomic_DNA"/>
</dbReference>
<proteinExistence type="inferred from homology"/>
<dbReference type="Proteomes" id="UP000030669">
    <property type="component" value="Unassembled WGS sequence"/>
</dbReference>
<dbReference type="KEGG" id="gtr:GLOTRDRAFT_107193"/>
<dbReference type="Gene3D" id="1.10.600.10">
    <property type="entry name" value="Farnesyl Diphosphate Synthase"/>
    <property type="match status" value="2"/>
</dbReference>
<evidence type="ECO:0000256" key="4">
    <source>
        <dbReference type="ARBA" id="ARBA00022842"/>
    </source>
</evidence>
<dbReference type="GO" id="GO:0010333">
    <property type="term" value="F:terpene synthase activity"/>
    <property type="evidence" value="ECO:0007669"/>
    <property type="project" value="InterPro"/>
</dbReference>
<comment type="similarity">
    <text evidence="2 6">Belongs to the terpene synthase family.</text>
</comment>
<dbReference type="InterPro" id="IPR008949">
    <property type="entry name" value="Isoprenoid_synthase_dom_sf"/>
</dbReference>
<keyword evidence="3 6" id="KW-0479">Metal-binding</keyword>
<dbReference type="RefSeq" id="XP_007868643.1">
    <property type="nucleotide sequence ID" value="XM_007870452.1"/>
</dbReference>
<dbReference type="OMA" id="QKRFQRH"/>